<sequence>MMAAAQKKILETSRTSVRSTSPSATTPVQCGKALIAQSSVIEKTPIGAPTTRPAWEGEGGRAARRTMMS</sequence>
<dbReference type="AlphaFoldDB" id="A0A2G8SI69"/>
<feature type="region of interest" description="Disordered" evidence="1">
    <location>
        <begin position="46"/>
        <end position="69"/>
    </location>
</feature>
<name>A0A2G8SI69_9APHY</name>
<evidence type="ECO:0000256" key="1">
    <source>
        <dbReference type="SAM" id="MobiDB-lite"/>
    </source>
</evidence>
<evidence type="ECO:0000313" key="2">
    <source>
        <dbReference type="EMBL" id="PIL33453.1"/>
    </source>
</evidence>
<evidence type="ECO:0000313" key="3">
    <source>
        <dbReference type="Proteomes" id="UP000230002"/>
    </source>
</evidence>
<dbReference type="EMBL" id="AYKW01000007">
    <property type="protein sequence ID" value="PIL33453.1"/>
    <property type="molecule type" value="Genomic_DNA"/>
</dbReference>
<feature type="region of interest" description="Disordered" evidence="1">
    <location>
        <begin position="1"/>
        <end position="28"/>
    </location>
</feature>
<feature type="compositionally biased region" description="Low complexity" evidence="1">
    <location>
        <begin position="12"/>
        <end position="28"/>
    </location>
</feature>
<organism evidence="2 3">
    <name type="scientific">Ganoderma sinense ZZ0214-1</name>
    <dbReference type="NCBI Taxonomy" id="1077348"/>
    <lineage>
        <taxon>Eukaryota</taxon>
        <taxon>Fungi</taxon>
        <taxon>Dikarya</taxon>
        <taxon>Basidiomycota</taxon>
        <taxon>Agaricomycotina</taxon>
        <taxon>Agaricomycetes</taxon>
        <taxon>Polyporales</taxon>
        <taxon>Polyporaceae</taxon>
        <taxon>Ganoderma</taxon>
    </lineage>
</organism>
<comment type="caution">
    <text evidence="2">The sequence shown here is derived from an EMBL/GenBank/DDBJ whole genome shotgun (WGS) entry which is preliminary data.</text>
</comment>
<gene>
    <name evidence="2" type="ORF">GSI_04076</name>
</gene>
<reference evidence="2 3" key="1">
    <citation type="journal article" date="2015" name="Sci. Rep.">
        <title>Chromosome-level genome map provides insights into diverse defense mechanisms in the medicinal fungus Ganoderma sinense.</title>
        <authorList>
            <person name="Zhu Y."/>
            <person name="Xu J."/>
            <person name="Sun C."/>
            <person name="Zhou S."/>
            <person name="Xu H."/>
            <person name="Nelson D.R."/>
            <person name="Qian J."/>
            <person name="Song J."/>
            <person name="Luo H."/>
            <person name="Xiang L."/>
            <person name="Li Y."/>
            <person name="Xu Z."/>
            <person name="Ji A."/>
            <person name="Wang L."/>
            <person name="Lu S."/>
            <person name="Hayward A."/>
            <person name="Sun W."/>
            <person name="Li X."/>
            <person name="Schwartz D.C."/>
            <person name="Wang Y."/>
            <person name="Chen S."/>
        </authorList>
    </citation>
    <scope>NUCLEOTIDE SEQUENCE [LARGE SCALE GENOMIC DNA]</scope>
    <source>
        <strain evidence="2 3">ZZ0214-1</strain>
    </source>
</reference>
<keyword evidence="3" id="KW-1185">Reference proteome</keyword>
<accession>A0A2G8SI69</accession>
<dbReference type="Proteomes" id="UP000230002">
    <property type="component" value="Unassembled WGS sequence"/>
</dbReference>
<proteinExistence type="predicted"/>
<protein>
    <submittedName>
        <fullName evidence="2">Uncharacterized protein</fullName>
    </submittedName>
</protein>